<name>A0A1M5YNS4_9FLAO</name>
<feature type="domain" description="CusB-like beta-barrel" evidence="3">
    <location>
        <begin position="232"/>
        <end position="303"/>
    </location>
</feature>
<feature type="domain" description="Multidrug resistance protein MdtA-like C-terminal permuted SH3" evidence="4">
    <location>
        <begin position="309"/>
        <end position="373"/>
    </location>
</feature>
<dbReference type="STRING" id="573501.SAMN04487999_2184"/>
<dbReference type="InterPro" id="IPR058627">
    <property type="entry name" value="MdtA-like_C"/>
</dbReference>
<comment type="similarity">
    <text evidence="1">Belongs to the membrane fusion protein (MFP) (TC 8.A.1) family.</text>
</comment>
<dbReference type="PANTHER" id="PTHR30469">
    <property type="entry name" value="MULTIDRUG RESISTANCE PROTEIN MDTA"/>
    <property type="match status" value="1"/>
</dbReference>
<dbReference type="RefSeq" id="WP_072983017.1">
    <property type="nucleotide sequence ID" value="NZ_FQXT01000004.1"/>
</dbReference>
<reference evidence="6" key="2">
    <citation type="submission" date="2016-11" db="EMBL/GenBank/DDBJ databases">
        <authorList>
            <person name="Jaros S."/>
            <person name="Januszkiewicz K."/>
            <person name="Wedrychowicz H."/>
        </authorList>
    </citation>
    <scope>NUCLEOTIDE SEQUENCE [LARGE SCALE GENOMIC DNA]</scope>
    <source>
        <strain evidence="6">DSM 19859</strain>
    </source>
</reference>
<dbReference type="AlphaFoldDB" id="A0A1M5YNS4"/>
<proteinExistence type="inferred from homology"/>
<evidence type="ECO:0000259" key="4">
    <source>
        <dbReference type="Pfam" id="PF25967"/>
    </source>
</evidence>
<evidence type="ECO:0000313" key="7">
    <source>
        <dbReference type="Proteomes" id="UP000184240"/>
    </source>
</evidence>
<dbReference type="Gene3D" id="1.10.287.470">
    <property type="entry name" value="Helix hairpin bin"/>
    <property type="match status" value="1"/>
</dbReference>
<accession>A0A1M5YNS4</accession>
<dbReference type="Pfam" id="PF25967">
    <property type="entry name" value="RND-MFP_C"/>
    <property type="match status" value="1"/>
</dbReference>
<dbReference type="OrthoDB" id="9806939at2"/>
<evidence type="ECO:0000313" key="6">
    <source>
        <dbReference type="EMBL" id="SHI13692.1"/>
    </source>
</evidence>
<dbReference type="EMBL" id="FQXT01000004">
    <property type="protein sequence ID" value="SHI13692.1"/>
    <property type="molecule type" value="Genomic_DNA"/>
</dbReference>
<dbReference type="GO" id="GO:0015562">
    <property type="term" value="F:efflux transmembrane transporter activity"/>
    <property type="evidence" value="ECO:0007669"/>
    <property type="project" value="TreeGrafter"/>
</dbReference>
<dbReference type="PROSITE" id="PS51257">
    <property type="entry name" value="PROKAR_LIPOPROTEIN"/>
    <property type="match status" value="1"/>
</dbReference>
<keyword evidence="8" id="KW-1185">Reference proteome</keyword>
<dbReference type="Pfam" id="PF25954">
    <property type="entry name" value="Beta-barrel_RND_2"/>
    <property type="match status" value="1"/>
</dbReference>
<dbReference type="InterPro" id="IPR058792">
    <property type="entry name" value="Beta-barrel_RND_2"/>
</dbReference>
<dbReference type="InterPro" id="IPR058648">
    <property type="entry name" value="HH_CzcB-like"/>
</dbReference>
<dbReference type="Gene3D" id="2.40.30.170">
    <property type="match status" value="1"/>
</dbReference>
<organism evidence="6 7">
    <name type="scientific">Leeuwenhoekiella palythoae</name>
    <dbReference type="NCBI Taxonomy" id="573501"/>
    <lineage>
        <taxon>Bacteria</taxon>
        <taxon>Pseudomonadati</taxon>
        <taxon>Bacteroidota</taxon>
        <taxon>Flavobacteriia</taxon>
        <taxon>Flavobacteriales</taxon>
        <taxon>Flavobacteriaceae</taxon>
        <taxon>Leeuwenhoekiella</taxon>
    </lineage>
</organism>
<dbReference type="Pfam" id="PF25893">
    <property type="entry name" value="HH_CzcB"/>
    <property type="match status" value="1"/>
</dbReference>
<dbReference type="NCBIfam" id="TIGR01730">
    <property type="entry name" value="RND_mfp"/>
    <property type="match status" value="1"/>
</dbReference>
<sequence>MKNILSLAFVSLLLISCGGKEESVEQIIENGDITAMRAKKTELVNEQNAIKANIDSLNAAIDKLDVKKKAALVTAVTLQDTLFKHYFEVQGNVDTDQNIVLYAEYTGVLTQLYVKEGQRVAKGQRLAKIDDGGLGSELARQEAQTALAKTTFERQKRLWDQKIGSEITYLEAKTNYEAMQAATDQLRSRVAKTVITAPFSGIVDNTMADQGQVVNAGQTGVLRLVNLSDMYVEASIPEAFLGKVNQGTEVKIRLASIGKTYDGKIRQVGNFVSPDNRTFDVKISIPNPDSAIKPNLIATVMVNDYTAENAIVVPENVVQQNAMGNSITYVYEEQADGTAIAKQVQIEEGYSDDQRVEITSGLEAGDRLIVEGVRSLRDGQAVELKDQSSNNQ</sequence>
<reference evidence="5 8" key="3">
    <citation type="submission" date="2018-07" db="EMBL/GenBank/DDBJ databases">
        <title>Leeuwenhoekiella genomics.</title>
        <authorList>
            <person name="Tahon G."/>
            <person name="Willems A."/>
        </authorList>
    </citation>
    <scope>NUCLEOTIDE SEQUENCE [LARGE SCALE GENOMIC DNA]</scope>
    <source>
        <strain evidence="5 8">LMG 24856</strain>
    </source>
</reference>
<evidence type="ECO:0000259" key="3">
    <source>
        <dbReference type="Pfam" id="PF25954"/>
    </source>
</evidence>
<reference evidence="7" key="1">
    <citation type="submission" date="2016-11" db="EMBL/GenBank/DDBJ databases">
        <authorList>
            <person name="Varghese N."/>
            <person name="Submissions S."/>
        </authorList>
    </citation>
    <scope>NUCLEOTIDE SEQUENCE [LARGE SCALE GENOMIC DNA]</scope>
    <source>
        <strain evidence="7">DSM 19859</strain>
    </source>
</reference>
<dbReference type="GO" id="GO:1990281">
    <property type="term" value="C:efflux pump complex"/>
    <property type="evidence" value="ECO:0007669"/>
    <property type="project" value="TreeGrafter"/>
</dbReference>
<dbReference type="SUPFAM" id="SSF111369">
    <property type="entry name" value="HlyD-like secretion proteins"/>
    <property type="match status" value="1"/>
</dbReference>
<dbReference type="Proteomes" id="UP000290037">
    <property type="component" value="Unassembled WGS sequence"/>
</dbReference>
<evidence type="ECO:0000259" key="2">
    <source>
        <dbReference type="Pfam" id="PF25893"/>
    </source>
</evidence>
<dbReference type="InterPro" id="IPR006143">
    <property type="entry name" value="RND_pump_MFP"/>
</dbReference>
<feature type="domain" description="CzcB-like alpha-helical hairpin" evidence="2">
    <location>
        <begin position="135"/>
        <end position="191"/>
    </location>
</feature>
<gene>
    <name evidence="5" type="ORF">DSM01_1460</name>
    <name evidence="6" type="ORF">SAMN04487999_2184</name>
</gene>
<dbReference type="Gene3D" id="2.40.420.20">
    <property type="match status" value="1"/>
</dbReference>
<evidence type="ECO:0000256" key="1">
    <source>
        <dbReference type="ARBA" id="ARBA00009477"/>
    </source>
</evidence>
<evidence type="ECO:0000313" key="5">
    <source>
        <dbReference type="EMBL" id="RXG29362.1"/>
    </source>
</evidence>
<protein>
    <submittedName>
        <fullName evidence="5">RND family efflux transporter MFP subunit</fullName>
    </submittedName>
    <submittedName>
        <fullName evidence="6">RND family efflux transporter, MFP subunit</fullName>
    </submittedName>
</protein>
<dbReference type="Gene3D" id="2.40.50.100">
    <property type="match status" value="1"/>
</dbReference>
<dbReference type="Proteomes" id="UP000184240">
    <property type="component" value="Unassembled WGS sequence"/>
</dbReference>
<dbReference type="EMBL" id="QOVN01000003">
    <property type="protein sequence ID" value="RXG29362.1"/>
    <property type="molecule type" value="Genomic_DNA"/>
</dbReference>
<evidence type="ECO:0000313" key="8">
    <source>
        <dbReference type="Proteomes" id="UP000290037"/>
    </source>
</evidence>